<keyword evidence="2" id="KW-1185">Reference proteome</keyword>
<name>A0A133V168_9EURY</name>
<evidence type="ECO:0000313" key="2">
    <source>
        <dbReference type="Proteomes" id="UP000070341"/>
    </source>
</evidence>
<comment type="caution">
    <text evidence="1">The sequence shown here is derived from an EMBL/GenBank/DDBJ whole genome shotgun (WGS) entry which is preliminary data.</text>
</comment>
<evidence type="ECO:0008006" key="3">
    <source>
        <dbReference type="Google" id="ProtNLM"/>
    </source>
</evidence>
<evidence type="ECO:0000313" key="1">
    <source>
        <dbReference type="EMBL" id="KXB00197.1"/>
    </source>
</evidence>
<reference evidence="1 2" key="1">
    <citation type="journal article" date="2016" name="Sci. Rep.">
        <title>Metabolic traits of an uncultured archaeal lineage -MSBL1- from brine pools of the Red Sea.</title>
        <authorList>
            <person name="Mwirichia R."/>
            <person name="Alam I."/>
            <person name="Rashid M."/>
            <person name="Vinu M."/>
            <person name="Ba-Alawi W."/>
            <person name="Anthony Kamau A."/>
            <person name="Kamanda Ngugi D."/>
            <person name="Goker M."/>
            <person name="Klenk H.P."/>
            <person name="Bajic V."/>
            <person name="Stingl U."/>
        </authorList>
    </citation>
    <scope>NUCLEOTIDE SEQUENCE [LARGE SCALE GENOMIC DNA]</scope>
    <source>
        <strain evidence="1">SCGC-AAA259M10</strain>
    </source>
</reference>
<sequence length="70" mass="8344">MQNGRKERDQIVVRVPSRLTDLIDQYLERDAYMDTFELVRNVLRERIRKDAPELYRGIFREGSEDGRSGD</sequence>
<organism evidence="1 2">
    <name type="scientific">candidate division MSBL1 archaeon SCGC-AAA259M10</name>
    <dbReference type="NCBI Taxonomy" id="1698270"/>
    <lineage>
        <taxon>Archaea</taxon>
        <taxon>Methanobacteriati</taxon>
        <taxon>Methanobacteriota</taxon>
        <taxon>candidate division MSBL1</taxon>
    </lineage>
</organism>
<accession>A0A133V168</accession>
<dbReference type="AlphaFoldDB" id="A0A133V168"/>
<dbReference type="EMBL" id="LHXU01000017">
    <property type="protein sequence ID" value="KXB00197.1"/>
    <property type="molecule type" value="Genomic_DNA"/>
</dbReference>
<gene>
    <name evidence="1" type="ORF">AKJ40_01755</name>
</gene>
<proteinExistence type="predicted"/>
<protein>
    <recommendedName>
        <fullName evidence="3">CopG family transcriptional regulator</fullName>
    </recommendedName>
</protein>
<dbReference type="Proteomes" id="UP000070341">
    <property type="component" value="Unassembled WGS sequence"/>
</dbReference>